<dbReference type="Gene3D" id="2.80.10.50">
    <property type="match status" value="1"/>
</dbReference>
<dbReference type="OrthoDB" id="10346539at2759"/>
<dbReference type="VEuPathDB" id="FungiDB:SDRG_08051"/>
<dbReference type="RefSeq" id="XP_008612140.1">
    <property type="nucleotide sequence ID" value="XM_008613918.1"/>
</dbReference>
<organism evidence="2 3">
    <name type="scientific">Saprolegnia diclina (strain VS20)</name>
    <dbReference type="NCBI Taxonomy" id="1156394"/>
    <lineage>
        <taxon>Eukaryota</taxon>
        <taxon>Sar</taxon>
        <taxon>Stramenopiles</taxon>
        <taxon>Oomycota</taxon>
        <taxon>Saprolegniomycetes</taxon>
        <taxon>Saprolegniales</taxon>
        <taxon>Saprolegniaceae</taxon>
        <taxon>Saprolegnia</taxon>
    </lineage>
</organism>
<gene>
    <name evidence="2" type="ORF">SDRG_08051</name>
</gene>
<reference evidence="2 3" key="1">
    <citation type="submission" date="2012-04" db="EMBL/GenBank/DDBJ databases">
        <title>The Genome Sequence of Saprolegnia declina VS20.</title>
        <authorList>
            <consortium name="The Broad Institute Genome Sequencing Platform"/>
            <person name="Russ C."/>
            <person name="Nusbaum C."/>
            <person name="Tyler B."/>
            <person name="van West P."/>
            <person name="Dieguez-Uribeondo J."/>
            <person name="de Bruijn I."/>
            <person name="Tripathy S."/>
            <person name="Jiang R."/>
            <person name="Young S.K."/>
            <person name="Zeng Q."/>
            <person name="Gargeya S."/>
            <person name="Fitzgerald M."/>
            <person name="Haas B."/>
            <person name="Abouelleil A."/>
            <person name="Alvarado L."/>
            <person name="Arachchi H.M."/>
            <person name="Berlin A."/>
            <person name="Chapman S.B."/>
            <person name="Goldberg J."/>
            <person name="Griggs A."/>
            <person name="Gujja S."/>
            <person name="Hansen M."/>
            <person name="Howarth C."/>
            <person name="Imamovic A."/>
            <person name="Larimer J."/>
            <person name="McCowen C."/>
            <person name="Montmayeur A."/>
            <person name="Murphy C."/>
            <person name="Neiman D."/>
            <person name="Pearson M."/>
            <person name="Priest M."/>
            <person name="Roberts A."/>
            <person name="Saif S."/>
            <person name="Shea T."/>
            <person name="Sisk P."/>
            <person name="Sykes S."/>
            <person name="Wortman J."/>
            <person name="Nusbaum C."/>
            <person name="Birren B."/>
        </authorList>
    </citation>
    <scope>NUCLEOTIDE SEQUENCE [LARGE SCALE GENOMIC DNA]</scope>
    <source>
        <strain evidence="2 3">VS20</strain>
    </source>
</reference>
<accession>T0RP88</accession>
<dbReference type="CDD" id="cd00161">
    <property type="entry name" value="beta-trefoil_Ricin-like"/>
    <property type="match status" value="1"/>
</dbReference>
<feature type="chain" id="PRO_5004584112" evidence="1">
    <location>
        <begin position="21"/>
        <end position="261"/>
    </location>
</feature>
<feature type="signal peptide" evidence="1">
    <location>
        <begin position="1"/>
        <end position="20"/>
    </location>
</feature>
<dbReference type="GeneID" id="19948778"/>
<dbReference type="Proteomes" id="UP000030762">
    <property type="component" value="Unassembled WGS sequence"/>
</dbReference>
<dbReference type="EMBL" id="JH767155">
    <property type="protein sequence ID" value="EQC34278.1"/>
    <property type="molecule type" value="Genomic_DNA"/>
</dbReference>
<protein>
    <submittedName>
        <fullName evidence="2">Uncharacterized protein</fullName>
    </submittedName>
</protein>
<dbReference type="InterPro" id="IPR035992">
    <property type="entry name" value="Ricin_B-like_lectins"/>
</dbReference>
<sequence length="261" mass="30045">MSLLRVLGLCGVLAIALVNAAELNSTVLTNKTGNLGAEDAAFNWPDLTDKFGIQRVQRTAAWYVPVTILDSWVTIWNTIVNTRRQIDAGGKVWHLLRSNGATEFDMLRNVQDDLCLDAWWNPAANKPFVHGYKCNRDELNQRWEFYYKQRERGTQICSKRHFGWCLVIPDFGDSRMEFFDNGNTELFFHCVLNVSGQKHFNVQEFFGQQYRMPPVVGMRLPRLDMQLLQASLLDPVDALHLLHQQHAVAAHREMRHCQSLS</sequence>
<proteinExistence type="predicted"/>
<evidence type="ECO:0000256" key="1">
    <source>
        <dbReference type="SAM" id="SignalP"/>
    </source>
</evidence>
<dbReference type="InParanoid" id="T0RP88"/>
<keyword evidence="1" id="KW-0732">Signal</keyword>
<dbReference type="AlphaFoldDB" id="T0RP88"/>
<dbReference type="SUPFAM" id="SSF50370">
    <property type="entry name" value="Ricin B-like lectins"/>
    <property type="match status" value="1"/>
</dbReference>
<keyword evidence="3" id="KW-1185">Reference proteome</keyword>
<dbReference type="OMA" id="VTIWNTI"/>
<evidence type="ECO:0000313" key="2">
    <source>
        <dbReference type="EMBL" id="EQC34278.1"/>
    </source>
</evidence>
<name>T0RP88_SAPDV</name>
<evidence type="ECO:0000313" key="3">
    <source>
        <dbReference type="Proteomes" id="UP000030762"/>
    </source>
</evidence>
<dbReference type="PROSITE" id="PS50231">
    <property type="entry name" value="RICIN_B_LECTIN"/>
    <property type="match status" value="1"/>
</dbReference>